<feature type="transmembrane region" description="Helical" evidence="1">
    <location>
        <begin position="123"/>
        <end position="143"/>
    </location>
</feature>
<feature type="transmembrane region" description="Helical" evidence="1">
    <location>
        <begin position="12"/>
        <end position="33"/>
    </location>
</feature>
<dbReference type="RefSeq" id="WP_191798505.1">
    <property type="nucleotide sequence ID" value="NZ_JACSQL010000001.1"/>
</dbReference>
<comment type="caution">
    <text evidence="2">The sequence shown here is derived from an EMBL/GenBank/DDBJ whole genome shotgun (WGS) entry which is preliminary data.</text>
</comment>
<reference evidence="2 3" key="1">
    <citation type="submission" date="2020-08" db="EMBL/GenBank/DDBJ databases">
        <title>A Genomic Blueprint of the Chicken Gut Microbiome.</title>
        <authorList>
            <person name="Gilroy R."/>
            <person name="Ravi A."/>
            <person name="Getino M."/>
            <person name="Pursley I."/>
            <person name="Horton D.L."/>
            <person name="Alikhan N.-F."/>
            <person name="Baker D."/>
            <person name="Gharbi K."/>
            <person name="Hall N."/>
            <person name="Watson M."/>
            <person name="Adriaenssens E.M."/>
            <person name="Foster-Nyarko E."/>
            <person name="Jarju S."/>
            <person name="Secka A."/>
            <person name="Antonio M."/>
            <person name="Oren A."/>
            <person name="Chaudhuri R."/>
            <person name="La Ragione R.M."/>
            <person name="Hildebrand F."/>
            <person name="Pallen M.J."/>
        </authorList>
    </citation>
    <scope>NUCLEOTIDE SEQUENCE [LARGE SCALE GENOMIC DNA]</scope>
    <source>
        <strain evidence="2 3">Sa2BVA9</strain>
    </source>
</reference>
<feature type="transmembrane region" description="Helical" evidence="1">
    <location>
        <begin position="155"/>
        <end position="176"/>
    </location>
</feature>
<keyword evidence="3" id="KW-1185">Reference proteome</keyword>
<dbReference type="Proteomes" id="UP000608071">
    <property type="component" value="Unassembled WGS sequence"/>
</dbReference>
<evidence type="ECO:0000313" key="2">
    <source>
        <dbReference type="EMBL" id="MBD7967311.1"/>
    </source>
</evidence>
<keyword evidence="1" id="KW-0812">Transmembrane</keyword>
<accession>A0ABR8SUX6</accession>
<feature type="transmembrane region" description="Helical" evidence="1">
    <location>
        <begin position="85"/>
        <end position="111"/>
    </location>
</feature>
<keyword evidence="1" id="KW-0472">Membrane</keyword>
<evidence type="ECO:0000313" key="3">
    <source>
        <dbReference type="Proteomes" id="UP000608071"/>
    </source>
</evidence>
<keyword evidence="1" id="KW-1133">Transmembrane helix</keyword>
<dbReference type="EMBL" id="JACSQL010000001">
    <property type="protein sequence ID" value="MBD7967311.1"/>
    <property type="molecule type" value="Genomic_DNA"/>
</dbReference>
<evidence type="ECO:0000256" key="1">
    <source>
        <dbReference type="SAM" id="Phobius"/>
    </source>
</evidence>
<feature type="transmembrane region" description="Helical" evidence="1">
    <location>
        <begin position="45"/>
        <end position="64"/>
    </location>
</feature>
<name>A0ABR8SUX6_9BACL</name>
<evidence type="ECO:0008006" key="4">
    <source>
        <dbReference type="Google" id="ProtNLM"/>
    </source>
</evidence>
<feature type="transmembrane region" description="Helical" evidence="1">
    <location>
        <begin position="203"/>
        <end position="227"/>
    </location>
</feature>
<proteinExistence type="predicted"/>
<sequence length="236" mass="26829">MILSNITYLLRTYLRSNAYFVPCVLYVFITMLLYSYKPNPIADSYSITAIFLFFISCWVGRSLYHAESPDQRAVTLTHSPHRWKYYLSEWLSAIAVTFILATIAILYPVITMMFQGFPNVNEWVTAISGHFTLGILGSSLALLTQRSMIPQLNYGLNLLILWSIAGVLHTQLIAILPDSVQFISWVLPPVLPLIQQMLTPESIWPMLGLVIYSIVYAVILGSCYVYLSSKKRDVML</sequence>
<gene>
    <name evidence="2" type="ORF">H9647_04480</name>
</gene>
<organism evidence="2 3">
    <name type="scientific">Paenibacillus gallinarum</name>
    <dbReference type="NCBI Taxonomy" id="2762232"/>
    <lineage>
        <taxon>Bacteria</taxon>
        <taxon>Bacillati</taxon>
        <taxon>Bacillota</taxon>
        <taxon>Bacilli</taxon>
        <taxon>Bacillales</taxon>
        <taxon>Paenibacillaceae</taxon>
        <taxon>Paenibacillus</taxon>
    </lineage>
</organism>
<protein>
    <recommendedName>
        <fullName evidence="4">ABC transporter permease</fullName>
    </recommendedName>
</protein>